<comment type="subcellular location">
    <subcellularLocation>
        <location evidence="1 9">Cell inner membrane</location>
        <topology evidence="1 9">Single-pass membrane protein</topology>
    </subcellularLocation>
</comment>
<sequence length="144" mass="15365">MSASMARAGRGFTLLEVLVALAIFATVAAVVLTAAGRSLSNAGRLEELTLAGWIADNRLTELQLQPTTPAPGRETLELEFAGRRWQTLSEIEASSDPGLLRVTVWVALDERRARNRPLPERAVTSLSGFVAVRQAGSGQPGLAQ</sequence>
<dbReference type="Gene3D" id="3.30.1300.30">
    <property type="entry name" value="GSPII I/J protein-like"/>
    <property type="match status" value="1"/>
</dbReference>
<evidence type="ECO:0000313" key="11">
    <source>
        <dbReference type="EMBL" id="PNF77636.1"/>
    </source>
</evidence>
<gene>
    <name evidence="11" type="primary">gspI</name>
    <name evidence="11" type="ORF">CXK95_08095</name>
</gene>
<feature type="transmembrane region" description="Helical" evidence="9">
    <location>
        <begin position="12"/>
        <end position="35"/>
    </location>
</feature>
<evidence type="ECO:0000256" key="9">
    <source>
        <dbReference type="RuleBase" id="RU368030"/>
    </source>
</evidence>
<name>A0A8E2U281_9GAMM</name>
<keyword evidence="8 9" id="KW-0472">Membrane</keyword>
<keyword evidence="4 9" id="KW-0488">Methylation</keyword>
<evidence type="ECO:0000256" key="5">
    <source>
        <dbReference type="ARBA" id="ARBA00022519"/>
    </source>
</evidence>
<dbReference type="RefSeq" id="WP_054094192.1">
    <property type="nucleotide sequence ID" value="NZ_CP065721.1"/>
</dbReference>
<evidence type="ECO:0000259" key="10">
    <source>
        <dbReference type="Pfam" id="PF02501"/>
    </source>
</evidence>
<dbReference type="GO" id="GO:0015627">
    <property type="term" value="C:type II protein secretion system complex"/>
    <property type="evidence" value="ECO:0007669"/>
    <property type="project" value="UniProtKB-UniRule"/>
</dbReference>
<dbReference type="GO" id="GO:0015628">
    <property type="term" value="P:protein secretion by the type II secretion system"/>
    <property type="evidence" value="ECO:0007669"/>
    <property type="project" value="UniProtKB-UniRule"/>
</dbReference>
<dbReference type="PROSITE" id="PS00409">
    <property type="entry name" value="PROKAR_NTER_METHYL"/>
    <property type="match status" value="1"/>
</dbReference>
<organism evidence="11 12">
    <name type="scientific">Stutzerimonas degradans</name>
    <dbReference type="NCBI Taxonomy" id="2968968"/>
    <lineage>
        <taxon>Bacteria</taxon>
        <taxon>Pseudomonadati</taxon>
        <taxon>Pseudomonadota</taxon>
        <taxon>Gammaproteobacteria</taxon>
        <taxon>Pseudomonadales</taxon>
        <taxon>Pseudomonadaceae</taxon>
        <taxon>Stutzerimonas</taxon>
    </lineage>
</organism>
<dbReference type="NCBIfam" id="TIGR02532">
    <property type="entry name" value="IV_pilin_GFxxxE"/>
    <property type="match status" value="1"/>
</dbReference>
<evidence type="ECO:0000256" key="7">
    <source>
        <dbReference type="ARBA" id="ARBA00022989"/>
    </source>
</evidence>
<protein>
    <recommendedName>
        <fullName evidence="9">Type II secretion system protein I</fullName>
        <shortName evidence="9">T2SS minor pseudopilin I</shortName>
    </recommendedName>
</protein>
<feature type="domain" description="Type II secretion system protein GspI C-terminal" evidence="10">
    <location>
        <begin position="45"/>
        <end position="130"/>
    </location>
</feature>
<dbReference type="InterPro" id="IPR010052">
    <property type="entry name" value="T2SS_protein-GspI"/>
</dbReference>
<evidence type="ECO:0000256" key="3">
    <source>
        <dbReference type="ARBA" id="ARBA00022475"/>
    </source>
</evidence>
<dbReference type="InterPro" id="IPR012902">
    <property type="entry name" value="N_methyl_site"/>
</dbReference>
<evidence type="ECO:0000256" key="6">
    <source>
        <dbReference type="ARBA" id="ARBA00022692"/>
    </source>
</evidence>
<evidence type="ECO:0000256" key="1">
    <source>
        <dbReference type="ARBA" id="ARBA00004377"/>
    </source>
</evidence>
<dbReference type="InterPro" id="IPR045584">
    <property type="entry name" value="Pilin-like"/>
</dbReference>
<keyword evidence="5 9" id="KW-0997">Cell inner membrane</keyword>
<evidence type="ECO:0000256" key="4">
    <source>
        <dbReference type="ARBA" id="ARBA00022481"/>
    </source>
</evidence>
<keyword evidence="7 9" id="KW-1133">Transmembrane helix</keyword>
<comment type="PTM">
    <text evidence="9">Cleaved by prepilin peptidase.</text>
</comment>
<dbReference type="SUPFAM" id="SSF54523">
    <property type="entry name" value="Pili subunits"/>
    <property type="match status" value="2"/>
</dbReference>
<proteinExistence type="inferred from homology"/>
<dbReference type="Proteomes" id="UP000235881">
    <property type="component" value="Unassembled WGS sequence"/>
</dbReference>
<accession>A0A8E2U281</accession>
<evidence type="ECO:0000256" key="2">
    <source>
        <dbReference type="ARBA" id="ARBA00008358"/>
    </source>
</evidence>
<keyword evidence="12" id="KW-1185">Reference proteome</keyword>
<keyword evidence="3" id="KW-1003">Cell membrane</keyword>
<dbReference type="GO" id="GO:0005886">
    <property type="term" value="C:plasma membrane"/>
    <property type="evidence" value="ECO:0007669"/>
    <property type="project" value="UniProtKB-SubCell"/>
</dbReference>
<evidence type="ECO:0000313" key="12">
    <source>
        <dbReference type="Proteomes" id="UP000235881"/>
    </source>
</evidence>
<dbReference type="InterPro" id="IPR003413">
    <property type="entry name" value="T2SS_GspI_C"/>
</dbReference>
<dbReference type="AlphaFoldDB" id="A0A8E2U281"/>
<comment type="caution">
    <text evidence="11">The sequence shown here is derived from an EMBL/GenBank/DDBJ whole genome shotgun (WGS) entry which is preliminary data.</text>
</comment>
<evidence type="ECO:0000256" key="8">
    <source>
        <dbReference type="ARBA" id="ARBA00023136"/>
    </source>
</evidence>
<comment type="similarity">
    <text evidence="2 9">Belongs to the GSP I family.</text>
</comment>
<comment type="function">
    <text evidence="9">Component of the type II secretion system required for the energy-dependent secretion of extracellular factors such as proteases and toxins from the periplasm.</text>
</comment>
<dbReference type="Pfam" id="PF07963">
    <property type="entry name" value="N_methyl"/>
    <property type="match status" value="1"/>
</dbReference>
<dbReference type="NCBIfam" id="TIGR01707">
    <property type="entry name" value="gspI"/>
    <property type="match status" value="1"/>
</dbReference>
<reference evidence="11 12" key="1">
    <citation type="submission" date="2018-01" db="EMBL/GenBank/DDBJ databases">
        <title>Denitrification phenotypes of diverse strains of Pseudomonas stutzeri.</title>
        <authorList>
            <person name="Milligan D.A."/>
            <person name="Bergaust L."/>
            <person name="Bakken L.R."/>
            <person name="Frostegard A."/>
        </authorList>
    </citation>
    <scope>NUCLEOTIDE SEQUENCE [LARGE SCALE GENOMIC DNA]</scope>
    <source>
        <strain evidence="11 12">DSM 50238</strain>
    </source>
</reference>
<dbReference type="PANTHER" id="PTHR38779:SF2">
    <property type="entry name" value="TYPE II SECRETION SYSTEM PROTEIN I-RELATED"/>
    <property type="match status" value="1"/>
</dbReference>
<dbReference type="PANTHER" id="PTHR38779">
    <property type="entry name" value="TYPE II SECRETION SYSTEM PROTEIN I-RELATED"/>
    <property type="match status" value="1"/>
</dbReference>
<keyword evidence="6 9" id="KW-0812">Transmembrane</keyword>
<dbReference type="EMBL" id="POUK01000002">
    <property type="protein sequence ID" value="PNF77636.1"/>
    <property type="molecule type" value="Genomic_DNA"/>
</dbReference>
<dbReference type="Pfam" id="PF02501">
    <property type="entry name" value="T2SSI"/>
    <property type="match status" value="1"/>
</dbReference>
<comment type="subunit">
    <text evidence="9">Type II secretion is composed of four main components: the outer membrane complex, the inner membrane complex, the cytoplasmic secretion ATPase and the periplasm-spanning pseudopilus.</text>
</comment>